<accession>R4XIZ2</accession>
<dbReference type="EMBL" id="CAHR02000243">
    <property type="protein sequence ID" value="CCG84454.1"/>
    <property type="molecule type" value="Genomic_DNA"/>
</dbReference>
<dbReference type="InterPro" id="IPR003347">
    <property type="entry name" value="JmjC_dom"/>
</dbReference>
<sequence>MSGQAIAESSLTSDRDQLSDTQSLLRATLLQLLDTTKSTQPRVIERYQGAPSASTLAHYKNLNFPIIFRDAVRHWPAHDLWSSQYFRDKMGTELVTVAMTPDGLADSTKDDLFVTPLEVRRPMSDMLDWLRDPSGDVRYLQLQNGSLDLEFQPLAGDVDPRGPEWARGTFGHECLSNIWIGNALSKTSLHHDPYENLYVQVRGQKRFTLYSPLQYQFLREARYRAATYVRDEHGELCIRETDDGVTVPWLTLPDDDDDDLPTPSFQVLLQPGETLYLPALWFHQVEQVNDDEGMCVAVNYWYDLDYDSELWRNWKFVRKVSMVAHGRLEECRHELAEEEEDL</sequence>
<dbReference type="InterPro" id="IPR014710">
    <property type="entry name" value="RmlC-like_jellyroll"/>
</dbReference>
<evidence type="ECO:0000313" key="2">
    <source>
        <dbReference type="EMBL" id="CCG84454.1"/>
    </source>
</evidence>
<dbReference type="Proteomes" id="UP000013776">
    <property type="component" value="Unassembled WGS sequence"/>
</dbReference>
<keyword evidence="3" id="KW-1185">Reference proteome</keyword>
<dbReference type="Pfam" id="PF13621">
    <property type="entry name" value="Cupin_8"/>
    <property type="match status" value="1"/>
</dbReference>
<dbReference type="PANTHER" id="PTHR12461">
    <property type="entry name" value="HYPOXIA-INDUCIBLE FACTOR 1 ALPHA INHIBITOR-RELATED"/>
    <property type="match status" value="1"/>
</dbReference>
<dbReference type="VEuPathDB" id="FungiDB:TAPDE_004681"/>
<reference evidence="2 3" key="1">
    <citation type="journal article" date="2013" name="MBio">
        <title>Genome sequencing of the plant pathogen Taphrina deformans, the causal agent of peach leaf curl.</title>
        <authorList>
            <person name="Cisse O.H."/>
            <person name="Almeida J.M.G.C.F."/>
            <person name="Fonseca A."/>
            <person name="Kumar A.A."/>
            <person name="Salojaervi J."/>
            <person name="Overmyer K."/>
            <person name="Hauser P.M."/>
            <person name="Pagni M."/>
        </authorList>
    </citation>
    <scope>NUCLEOTIDE SEQUENCE [LARGE SCALE GENOMIC DNA]</scope>
    <source>
        <strain evidence="3">PYCC 5710 / ATCC 11124 / CBS 356.35 / IMI 108563 / JCM 9778 / NBRC 8474</strain>
    </source>
</reference>
<dbReference type="AlphaFoldDB" id="R4XIZ2"/>
<gene>
    <name evidence="2" type="ORF">TAPDE_004681</name>
</gene>
<dbReference type="SMART" id="SM00558">
    <property type="entry name" value="JmjC"/>
    <property type="match status" value="1"/>
</dbReference>
<dbReference type="PROSITE" id="PS51184">
    <property type="entry name" value="JMJC"/>
    <property type="match status" value="1"/>
</dbReference>
<dbReference type="SUPFAM" id="SSF51197">
    <property type="entry name" value="Clavaminate synthase-like"/>
    <property type="match status" value="1"/>
</dbReference>
<dbReference type="InterPro" id="IPR041667">
    <property type="entry name" value="Cupin_8"/>
</dbReference>
<dbReference type="eggNOG" id="KOG2508">
    <property type="taxonomic scope" value="Eukaryota"/>
</dbReference>
<name>R4XIZ2_TAPDE</name>
<dbReference type="OrthoDB" id="415358at2759"/>
<organism evidence="2 3">
    <name type="scientific">Taphrina deformans (strain PYCC 5710 / ATCC 11124 / CBS 356.35 / IMI 108563 / JCM 9778 / NBRC 8474)</name>
    <name type="common">Peach leaf curl fungus</name>
    <name type="synonym">Lalaria deformans</name>
    <dbReference type="NCBI Taxonomy" id="1097556"/>
    <lineage>
        <taxon>Eukaryota</taxon>
        <taxon>Fungi</taxon>
        <taxon>Dikarya</taxon>
        <taxon>Ascomycota</taxon>
        <taxon>Taphrinomycotina</taxon>
        <taxon>Taphrinomycetes</taxon>
        <taxon>Taphrinales</taxon>
        <taxon>Taphrinaceae</taxon>
        <taxon>Taphrina</taxon>
    </lineage>
</organism>
<protein>
    <recommendedName>
        <fullName evidence="1">JmjC domain-containing protein</fullName>
    </recommendedName>
</protein>
<feature type="domain" description="JmjC" evidence="1">
    <location>
        <begin position="138"/>
        <end position="317"/>
    </location>
</feature>
<comment type="caution">
    <text evidence="2">The sequence shown here is derived from an EMBL/GenBank/DDBJ whole genome shotgun (WGS) entry which is preliminary data.</text>
</comment>
<dbReference type="PANTHER" id="PTHR12461:SF99">
    <property type="entry name" value="BIFUNCTIONAL PEPTIDASE AND (3S)-LYSYL HYDROXYLASE JMJD7"/>
    <property type="match status" value="1"/>
</dbReference>
<dbReference type="STRING" id="1097556.R4XIZ2"/>
<proteinExistence type="predicted"/>
<evidence type="ECO:0000259" key="1">
    <source>
        <dbReference type="PROSITE" id="PS51184"/>
    </source>
</evidence>
<evidence type="ECO:0000313" key="3">
    <source>
        <dbReference type="Proteomes" id="UP000013776"/>
    </source>
</evidence>
<dbReference type="Gene3D" id="2.60.120.10">
    <property type="entry name" value="Jelly Rolls"/>
    <property type="match status" value="1"/>
</dbReference>